<evidence type="ECO:0000313" key="3">
    <source>
        <dbReference type="Proteomes" id="UP000177583"/>
    </source>
</evidence>
<dbReference type="PROSITE" id="PS50983">
    <property type="entry name" value="FE_B12_PBP"/>
    <property type="match status" value="1"/>
</dbReference>
<dbReference type="InterPro" id="IPR002491">
    <property type="entry name" value="ABC_transptr_periplasmic_BD"/>
</dbReference>
<evidence type="ECO:0000313" key="2">
    <source>
        <dbReference type="EMBL" id="OGH04989.1"/>
    </source>
</evidence>
<dbReference type="EMBL" id="MFNF01000001">
    <property type="protein sequence ID" value="OGH04989.1"/>
    <property type="molecule type" value="Genomic_DNA"/>
</dbReference>
<dbReference type="Pfam" id="PF01497">
    <property type="entry name" value="Peripla_BP_2"/>
    <property type="match status" value="1"/>
</dbReference>
<dbReference type="SUPFAM" id="SSF53807">
    <property type="entry name" value="Helical backbone' metal receptor"/>
    <property type="match status" value="1"/>
</dbReference>
<name>A0A1F6H3P0_9PROT</name>
<dbReference type="Gene3D" id="3.40.50.1980">
    <property type="entry name" value="Nitrogenase molybdenum iron protein domain"/>
    <property type="match status" value="2"/>
</dbReference>
<accession>A0A1F6H3P0</accession>
<proteinExistence type="predicted"/>
<dbReference type="Proteomes" id="UP000177583">
    <property type="component" value="Unassembled WGS sequence"/>
</dbReference>
<dbReference type="InterPro" id="IPR050902">
    <property type="entry name" value="ABC_Transporter_SBP"/>
</dbReference>
<reference evidence="2 3" key="1">
    <citation type="journal article" date="2016" name="Nat. Commun.">
        <title>Thousands of microbial genomes shed light on interconnected biogeochemical processes in an aquifer system.</title>
        <authorList>
            <person name="Anantharaman K."/>
            <person name="Brown C.T."/>
            <person name="Hug L.A."/>
            <person name="Sharon I."/>
            <person name="Castelle C.J."/>
            <person name="Probst A.J."/>
            <person name="Thomas B.C."/>
            <person name="Singh A."/>
            <person name="Wilkins M.J."/>
            <person name="Karaoz U."/>
            <person name="Brodie E.L."/>
            <person name="Williams K.H."/>
            <person name="Hubbard S.S."/>
            <person name="Banfield J.F."/>
        </authorList>
    </citation>
    <scope>NUCLEOTIDE SEQUENCE [LARGE SCALE GENOMIC DNA]</scope>
</reference>
<organism evidence="2 3">
    <name type="scientific">Candidatus Lambdaproteobacteria bacterium RIFOXYD2_FULL_56_26</name>
    <dbReference type="NCBI Taxonomy" id="1817773"/>
    <lineage>
        <taxon>Bacteria</taxon>
        <taxon>Pseudomonadati</taxon>
        <taxon>Pseudomonadota</taxon>
        <taxon>Candidatus Lambdaproteobacteria</taxon>
    </lineage>
</organism>
<evidence type="ECO:0000259" key="1">
    <source>
        <dbReference type="PROSITE" id="PS50983"/>
    </source>
</evidence>
<comment type="caution">
    <text evidence="2">The sequence shown here is derived from an EMBL/GenBank/DDBJ whole genome shotgun (WGS) entry which is preliminary data.</text>
</comment>
<dbReference type="AlphaFoldDB" id="A0A1F6H3P0"/>
<gene>
    <name evidence="2" type="ORF">A2557_08430</name>
</gene>
<dbReference type="PANTHER" id="PTHR30535:SF34">
    <property type="entry name" value="MOLYBDATE-BINDING PROTEIN MOLA"/>
    <property type="match status" value="1"/>
</dbReference>
<dbReference type="PANTHER" id="PTHR30535">
    <property type="entry name" value="VITAMIN B12-BINDING PROTEIN"/>
    <property type="match status" value="1"/>
</dbReference>
<dbReference type="GO" id="GO:0071281">
    <property type="term" value="P:cellular response to iron ion"/>
    <property type="evidence" value="ECO:0007669"/>
    <property type="project" value="TreeGrafter"/>
</dbReference>
<protein>
    <recommendedName>
        <fullName evidence="1">Fe/B12 periplasmic-binding domain-containing protein</fullName>
    </recommendedName>
</protein>
<feature type="domain" description="Fe/B12 periplasmic-binding" evidence="1">
    <location>
        <begin position="87"/>
        <end position="359"/>
    </location>
</feature>
<sequence length="372" mass="41430">MRIPLVLGLLFWGGLGLGAEVCPTPKVTQPRWAQGFAFEAGPGYKLVRVKTPWQDSEEVFSYLILSPGCPKPAAYSTTPTFAPNPQRLVALSTTDLPILVILGLEDRLVATTDFAYVNSPEVRARIEAGKLEEVHYELEGELEHLVMLKPDLVLGFALSDKSARPKEALGRLGVQLVLTAGYMEESPLGRAEWILMVAAFFGLEEKAVAHMDQVSGDYLAWAAKANQTPTRPQVFVGSEFKGIWYVPGGRTYQSQLLKDAGARYLWAEDPQRGSLHLDFEALLAQASEVPFWLNPGNWTNLKPIESQPAFQGFLAVRTGQVYSYTKKLNPKGGNDYWETGSVYPNRVLKDLISLFHPELLPGYQTLWYKRLQ</sequence>